<sequence>MVMVTGSEYLDRINRLESEVWVGGERVKGPISEHPVFKGVMKSQAELYDLQHEINLKDKMFYDDLPTGEKVGMSYLIPKSRAELRDRRKMIQVWARHTAGLMGRSPDYMNTALAAFASSTTILTDQPNCFPDNLKNFYEYAIAHDLSFTHTFINPQNNRSLLAFIEENSTNARVVKRIEEGIVIKGAKLLATQGGITDEIIVFSAPGIQDPSHAFAFSIPSNTEGLKFVCRKSFIQDDSKYNSPLSSRFEEMDSIVIFDDVLIPWDRVFFYDNVKTANEFYKDGNFVPFALHQIVSRQVVKLEFILGIAELIVDTINIREYQHVQSKVTEIIKGLETSKALLLVSEIQAEQNDQGVMVPDRTPLYVAVNQFQEAYPRFTEIIQILGASGMVLLPEEEQFTSAIGQQLEHYLQGFEMNGRDRVQLFSLAFDLCMSGFGSRQTLYERFFFGDPVRLSQIIYQSYDLDQPVAFVNEMIEKNKLT</sequence>
<keyword evidence="2" id="KW-0274">FAD</keyword>
<dbReference type="EMBL" id="JBHSZV010000062">
    <property type="protein sequence ID" value="MFC7064051.1"/>
    <property type="molecule type" value="Genomic_DNA"/>
</dbReference>
<dbReference type="GO" id="GO:0052881">
    <property type="term" value="F:4-hydroxyphenylacetate 3-monooxygenase activity"/>
    <property type="evidence" value="ECO:0007669"/>
    <property type="project" value="UniProtKB-EC"/>
</dbReference>
<evidence type="ECO:0000313" key="6">
    <source>
        <dbReference type="EMBL" id="MFC7064051.1"/>
    </source>
</evidence>
<dbReference type="PANTHER" id="PTHR36117:SF3">
    <property type="entry name" value="4-HYDROXYPHENYLACETATE 3-MONOOXYGENASE-RELATED"/>
    <property type="match status" value="1"/>
</dbReference>
<dbReference type="InterPro" id="IPR024674">
    <property type="entry name" value="HpaB/PvcC/4-BUDH_N"/>
</dbReference>
<dbReference type="Gene3D" id="1.10.3140.10">
    <property type="entry name" value="4-hydroxybutyryl-coa dehydratase, domain 1"/>
    <property type="match status" value="1"/>
</dbReference>
<dbReference type="Gene3D" id="2.40.110.10">
    <property type="entry name" value="Butyryl-CoA Dehydrogenase, subunit A, domain 2"/>
    <property type="match status" value="1"/>
</dbReference>
<proteinExistence type="predicted"/>
<dbReference type="InterPro" id="IPR036250">
    <property type="entry name" value="AcylCo_DH-like_C"/>
</dbReference>
<feature type="domain" description="HpaB/PvcC/4-BUDH C-terminal" evidence="4">
    <location>
        <begin position="277"/>
        <end position="475"/>
    </location>
</feature>
<dbReference type="Pfam" id="PF11794">
    <property type="entry name" value="HpaB_N"/>
    <property type="match status" value="1"/>
</dbReference>
<dbReference type="PIRSF" id="PIRSF000331">
    <property type="entry name" value="HpaA_HpaB"/>
    <property type="match status" value="1"/>
</dbReference>
<dbReference type="SUPFAM" id="SSF56645">
    <property type="entry name" value="Acyl-CoA dehydrogenase NM domain-like"/>
    <property type="match status" value="1"/>
</dbReference>
<evidence type="ECO:0000313" key="7">
    <source>
        <dbReference type="Proteomes" id="UP001596410"/>
    </source>
</evidence>
<comment type="caution">
    <text evidence="6">The sequence shown here is derived from an EMBL/GenBank/DDBJ whole genome shotgun (WGS) entry which is preliminary data.</text>
</comment>
<name>A0ABW2EST3_9BACI</name>
<dbReference type="Proteomes" id="UP001596410">
    <property type="component" value="Unassembled WGS sequence"/>
</dbReference>
<dbReference type="Pfam" id="PF03241">
    <property type="entry name" value="HpaB"/>
    <property type="match status" value="1"/>
</dbReference>
<keyword evidence="3 6" id="KW-0560">Oxidoreductase</keyword>
<accession>A0ABW2EST3</accession>
<dbReference type="RefSeq" id="WP_204708332.1">
    <property type="nucleotide sequence ID" value="NZ_JBHSZV010000062.1"/>
</dbReference>
<evidence type="ECO:0000259" key="4">
    <source>
        <dbReference type="Pfam" id="PF03241"/>
    </source>
</evidence>
<dbReference type="NCBIfam" id="TIGR02309">
    <property type="entry name" value="HpaB-1"/>
    <property type="match status" value="1"/>
</dbReference>
<keyword evidence="7" id="KW-1185">Reference proteome</keyword>
<protein>
    <submittedName>
        <fullName evidence="6">4-hydroxyphenylacetate 3-monooxygenase, oxygenase component</fullName>
        <ecNumber evidence="6">1.14.14.9</ecNumber>
    </submittedName>
</protein>
<gene>
    <name evidence="6" type="primary">hpaB</name>
    <name evidence="6" type="ORF">ACFQIC_19840</name>
</gene>
<dbReference type="PANTHER" id="PTHR36117">
    <property type="entry name" value="4-HYDROXYPHENYLACETATE 3-MONOOXYGENASE-RELATED"/>
    <property type="match status" value="1"/>
</dbReference>
<dbReference type="InterPro" id="IPR004925">
    <property type="entry name" value="HpaB/PvcC/4-BUDH"/>
</dbReference>
<dbReference type="InterPro" id="IPR012687">
    <property type="entry name" value="HpaB_Deino-type"/>
</dbReference>
<dbReference type="InterPro" id="IPR009100">
    <property type="entry name" value="AcylCoA_DH/oxidase_NM_dom_sf"/>
</dbReference>
<dbReference type="EC" id="1.14.14.9" evidence="6"/>
<feature type="domain" description="HpaB/PvcC/4-BUDH N-terminal" evidence="5">
    <location>
        <begin position="5"/>
        <end position="269"/>
    </location>
</feature>
<evidence type="ECO:0000256" key="1">
    <source>
        <dbReference type="ARBA" id="ARBA00022630"/>
    </source>
</evidence>
<keyword evidence="1" id="KW-0285">Flavoprotein</keyword>
<reference evidence="7" key="1">
    <citation type="journal article" date="2019" name="Int. J. Syst. Evol. Microbiol.">
        <title>The Global Catalogue of Microorganisms (GCM) 10K type strain sequencing project: providing services to taxonomists for standard genome sequencing and annotation.</title>
        <authorList>
            <consortium name="The Broad Institute Genomics Platform"/>
            <consortium name="The Broad Institute Genome Sequencing Center for Infectious Disease"/>
            <person name="Wu L."/>
            <person name="Ma J."/>
        </authorList>
    </citation>
    <scope>NUCLEOTIDE SEQUENCE [LARGE SCALE GENOMIC DNA]</scope>
    <source>
        <strain evidence="7">CGMCC 4.1621</strain>
    </source>
</reference>
<dbReference type="Gene3D" id="1.20.140.10">
    <property type="entry name" value="Butyryl-CoA Dehydrogenase, subunit A, domain 3"/>
    <property type="match status" value="1"/>
</dbReference>
<evidence type="ECO:0000256" key="2">
    <source>
        <dbReference type="ARBA" id="ARBA00022827"/>
    </source>
</evidence>
<dbReference type="InterPro" id="IPR024719">
    <property type="entry name" value="HpaB/PvcC/4-BUDH_C"/>
</dbReference>
<evidence type="ECO:0000259" key="5">
    <source>
        <dbReference type="Pfam" id="PF11794"/>
    </source>
</evidence>
<organism evidence="6 7">
    <name type="scientific">Halobacillus seohaensis</name>
    <dbReference type="NCBI Taxonomy" id="447421"/>
    <lineage>
        <taxon>Bacteria</taxon>
        <taxon>Bacillati</taxon>
        <taxon>Bacillota</taxon>
        <taxon>Bacilli</taxon>
        <taxon>Bacillales</taxon>
        <taxon>Bacillaceae</taxon>
        <taxon>Halobacillus</taxon>
    </lineage>
</organism>
<evidence type="ECO:0000256" key="3">
    <source>
        <dbReference type="ARBA" id="ARBA00023002"/>
    </source>
</evidence>
<dbReference type="InterPro" id="IPR046373">
    <property type="entry name" value="Acyl-CoA_Oxase/DH_mid-dom_sf"/>
</dbReference>
<dbReference type="SUPFAM" id="SSF47203">
    <property type="entry name" value="Acyl-CoA dehydrogenase C-terminal domain-like"/>
    <property type="match status" value="1"/>
</dbReference>